<dbReference type="Proteomes" id="UP000178735">
    <property type="component" value="Unassembled WGS sequence"/>
</dbReference>
<evidence type="ECO:0000313" key="2">
    <source>
        <dbReference type="Proteomes" id="UP000178735"/>
    </source>
</evidence>
<dbReference type="STRING" id="1817813.A2008_13945"/>
<dbReference type="AlphaFoldDB" id="A0A1F7WSN2"/>
<name>A0A1F7WSN2_9BACT</name>
<comment type="caution">
    <text evidence="1">The sequence shown here is derived from an EMBL/GenBank/DDBJ whole genome shotgun (WGS) entry which is preliminary data.</text>
</comment>
<gene>
    <name evidence="1" type="ORF">A2008_13945</name>
</gene>
<reference evidence="1 2" key="1">
    <citation type="journal article" date="2016" name="Nat. Commun.">
        <title>Thousands of microbial genomes shed light on interconnected biogeochemical processes in an aquifer system.</title>
        <authorList>
            <person name="Anantharaman K."/>
            <person name="Brown C.T."/>
            <person name="Hug L.A."/>
            <person name="Sharon I."/>
            <person name="Castelle C.J."/>
            <person name="Probst A.J."/>
            <person name="Thomas B.C."/>
            <person name="Singh A."/>
            <person name="Wilkins M.J."/>
            <person name="Karaoz U."/>
            <person name="Brodie E.L."/>
            <person name="Williams K.H."/>
            <person name="Hubbard S.S."/>
            <person name="Banfield J.F."/>
        </authorList>
    </citation>
    <scope>NUCLEOTIDE SEQUENCE [LARGE SCALE GENOMIC DNA]</scope>
</reference>
<dbReference type="EMBL" id="MGFH01000100">
    <property type="protein sequence ID" value="OGM05750.1"/>
    <property type="molecule type" value="Genomic_DNA"/>
</dbReference>
<proteinExistence type="predicted"/>
<sequence length="62" mass="7536">MWIRKKMDIGWNHLIFSLLFLFPSFFPDRDKLLKRISSLWSNKCHSFICLSVRTGFDPRLYI</sequence>
<evidence type="ECO:0000313" key="1">
    <source>
        <dbReference type="EMBL" id="OGM05750.1"/>
    </source>
</evidence>
<organism evidence="1 2">
    <name type="scientific">Candidatus Wallbacteria bacterium GWC2_49_35</name>
    <dbReference type="NCBI Taxonomy" id="1817813"/>
    <lineage>
        <taxon>Bacteria</taxon>
        <taxon>Candidatus Walliibacteriota</taxon>
    </lineage>
</organism>
<accession>A0A1F7WSN2</accession>
<protein>
    <submittedName>
        <fullName evidence="1">Uncharacterized protein</fullName>
    </submittedName>
</protein>